<accession>A0ABX1E6R8</accession>
<dbReference type="InterPro" id="IPR007627">
    <property type="entry name" value="RNA_pol_sigma70_r2"/>
</dbReference>
<dbReference type="InterPro" id="IPR013325">
    <property type="entry name" value="RNA_pol_sigma_r2"/>
</dbReference>
<dbReference type="Proteomes" id="UP000787635">
    <property type="component" value="Unassembled WGS sequence"/>
</dbReference>
<dbReference type="SUPFAM" id="SSF88946">
    <property type="entry name" value="Sigma2 domain of RNA polymerase sigma factors"/>
    <property type="match status" value="1"/>
</dbReference>
<dbReference type="Pfam" id="PF08281">
    <property type="entry name" value="Sigma70_r4_2"/>
    <property type="match status" value="1"/>
</dbReference>
<comment type="similarity">
    <text evidence="1">Belongs to the sigma-70 factor family. ECF subfamily.</text>
</comment>
<keyword evidence="3" id="KW-0731">Sigma factor</keyword>
<proteinExistence type="inferred from homology"/>
<dbReference type="InterPro" id="IPR039425">
    <property type="entry name" value="RNA_pol_sigma-70-like"/>
</dbReference>
<evidence type="ECO:0000256" key="3">
    <source>
        <dbReference type="ARBA" id="ARBA00023082"/>
    </source>
</evidence>
<evidence type="ECO:0000256" key="5">
    <source>
        <dbReference type="ARBA" id="ARBA00023163"/>
    </source>
</evidence>
<evidence type="ECO:0000313" key="8">
    <source>
        <dbReference type="EMBL" id="NKC32881.1"/>
    </source>
</evidence>
<evidence type="ECO:0000259" key="7">
    <source>
        <dbReference type="Pfam" id="PF08281"/>
    </source>
</evidence>
<dbReference type="InterPro" id="IPR014284">
    <property type="entry name" value="RNA_pol_sigma-70_dom"/>
</dbReference>
<organism evidence="8 9">
    <name type="scientific">Falsiroseomonas selenitidurans</name>
    <dbReference type="NCBI Taxonomy" id="2716335"/>
    <lineage>
        <taxon>Bacteria</taxon>
        <taxon>Pseudomonadati</taxon>
        <taxon>Pseudomonadota</taxon>
        <taxon>Alphaproteobacteria</taxon>
        <taxon>Acetobacterales</taxon>
        <taxon>Roseomonadaceae</taxon>
        <taxon>Falsiroseomonas</taxon>
    </lineage>
</organism>
<feature type="domain" description="RNA polymerase sigma factor 70 region 4 type 2" evidence="7">
    <location>
        <begin position="141"/>
        <end position="188"/>
    </location>
</feature>
<dbReference type="InterPro" id="IPR036388">
    <property type="entry name" value="WH-like_DNA-bd_sf"/>
</dbReference>
<dbReference type="PANTHER" id="PTHR43133">
    <property type="entry name" value="RNA POLYMERASE ECF-TYPE SIGMA FACTO"/>
    <property type="match status" value="1"/>
</dbReference>
<evidence type="ECO:0000259" key="6">
    <source>
        <dbReference type="Pfam" id="PF04542"/>
    </source>
</evidence>
<keyword evidence="9" id="KW-1185">Reference proteome</keyword>
<keyword evidence="5" id="KW-0804">Transcription</keyword>
<reference evidence="8 9" key="1">
    <citation type="submission" date="2020-03" db="EMBL/GenBank/DDBJ databases">
        <title>Roseomonas selenitidurans sp. nov. isolated from urban soil.</title>
        <authorList>
            <person name="Liu H."/>
        </authorList>
    </citation>
    <scope>NUCLEOTIDE SEQUENCE [LARGE SCALE GENOMIC DNA]</scope>
    <source>
        <strain evidence="8 9">BU-1</strain>
    </source>
</reference>
<evidence type="ECO:0000256" key="2">
    <source>
        <dbReference type="ARBA" id="ARBA00023015"/>
    </source>
</evidence>
<dbReference type="EMBL" id="JAAVNE010000034">
    <property type="protein sequence ID" value="NKC32881.1"/>
    <property type="molecule type" value="Genomic_DNA"/>
</dbReference>
<comment type="caution">
    <text evidence="8">The sequence shown here is derived from an EMBL/GenBank/DDBJ whole genome shotgun (WGS) entry which is preliminary data.</text>
</comment>
<evidence type="ECO:0000313" key="9">
    <source>
        <dbReference type="Proteomes" id="UP000787635"/>
    </source>
</evidence>
<dbReference type="SUPFAM" id="SSF88659">
    <property type="entry name" value="Sigma3 and sigma4 domains of RNA polymerase sigma factors"/>
    <property type="match status" value="1"/>
</dbReference>
<dbReference type="InterPro" id="IPR013324">
    <property type="entry name" value="RNA_pol_sigma_r3/r4-like"/>
</dbReference>
<dbReference type="PANTHER" id="PTHR43133:SF8">
    <property type="entry name" value="RNA POLYMERASE SIGMA FACTOR HI_1459-RELATED"/>
    <property type="match status" value="1"/>
</dbReference>
<gene>
    <name evidence="8" type="ORF">HEQ75_18600</name>
</gene>
<dbReference type="NCBIfam" id="TIGR02937">
    <property type="entry name" value="sigma70-ECF"/>
    <property type="match status" value="1"/>
</dbReference>
<dbReference type="Gene3D" id="1.10.10.10">
    <property type="entry name" value="Winged helix-like DNA-binding domain superfamily/Winged helix DNA-binding domain"/>
    <property type="match status" value="1"/>
</dbReference>
<sequence length="198" mass="21912">MPDAASTAAMTLRPARAAPEADPAEATLMRALQDGEEAALRRLAQRHTGRILRLAQRLLGNRAEADEVAQEVLLRLWTHAGEWRAERGSVGTWLATIAYRLCLDRLRRRREAPMDRLPDRPDPGAGPLEMLGEAEERALVAASVARLPPRQRAAIVLFYYEEASGEAAAGIMGLSLRAFWSLLQRARQGVQDSLGRRE</sequence>
<evidence type="ECO:0000256" key="1">
    <source>
        <dbReference type="ARBA" id="ARBA00010641"/>
    </source>
</evidence>
<evidence type="ECO:0000256" key="4">
    <source>
        <dbReference type="ARBA" id="ARBA00023125"/>
    </source>
</evidence>
<dbReference type="Gene3D" id="1.10.1740.10">
    <property type="match status" value="1"/>
</dbReference>
<dbReference type="Pfam" id="PF04542">
    <property type="entry name" value="Sigma70_r2"/>
    <property type="match status" value="1"/>
</dbReference>
<dbReference type="InterPro" id="IPR013249">
    <property type="entry name" value="RNA_pol_sigma70_r4_t2"/>
</dbReference>
<name>A0ABX1E6R8_9PROT</name>
<protein>
    <submittedName>
        <fullName evidence="8">Sigma-70 family RNA polymerase sigma factor</fullName>
    </submittedName>
</protein>
<feature type="domain" description="RNA polymerase sigma-70 region 2" evidence="6">
    <location>
        <begin position="43"/>
        <end position="110"/>
    </location>
</feature>
<keyword evidence="4" id="KW-0238">DNA-binding</keyword>
<keyword evidence="2" id="KW-0805">Transcription regulation</keyword>